<protein>
    <submittedName>
        <fullName evidence="1">Uncharacterized protein</fullName>
    </submittedName>
</protein>
<keyword evidence="2" id="KW-1185">Reference proteome</keyword>
<evidence type="ECO:0000313" key="2">
    <source>
        <dbReference type="Proteomes" id="UP000821845"/>
    </source>
</evidence>
<reference evidence="1" key="1">
    <citation type="submission" date="2020-05" db="EMBL/GenBank/DDBJ databases">
        <title>Large-scale comparative analyses of tick genomes elucidate their genetic diversity and vector capacities.</title>
        <authorList>
            <person name="Jia N."/>
            <person name="Wang J."/>
            <person name="Shi W."/>
            <person name="Du L."/>
            <person name="Sun Y."/>
            <person name="Zhan W."/>
            <person name="Jiang J."/>
            <person name="Wang Q."/>
            <person name="Zhang B."/>
            <person name="Ji P."/>
            <person name="Sakyi L.B."/>
            <person name="Cui X."/>
            <person name="Yuan T."/>
            <person name="Jiang B."/>
            <person name="Yang W."/>
            <person name="Lam T.T.-Y."/>
            <person name="Chang Q."/>
            <person name="Ding S."/>
            <person name="Wang X."/>
            <person name="Zhu J."/>
            <person name="Ruan X."/>
            <person name="Zhao L."/>
            <person name="Wei J."/>
            <person name="Que T."/>
            <person name="Du C."/>
            <person name="Cheng J."/>
            <person name="Dai P."/>
            <person name="Han X."/>
            <person name="Huang E."/>
            <person name="Gao Y."/>
            <person name="Liu J."/>
            <person name="Shao H."/>
            <person name="Ye R."/>
            <person name="Li L."/>
            <person name="Wei W."/>
            <person name="Wang X."/>
            <person name="Wang C."/>
            <person name="Yang T."/>
            <person name="Huo Q."/>
            <person name="Li W."/>
            <person name="Guo W."/>
            <person name="Chen H."/>
            <person name="Zhou L."/>
            <person name="Ni X."/>
            <person name="Tian J."/>
            <person name="Zhou Y."/>
            <person name="Sheng Y."/>
            <person name="Liu T."/>
            <person name="Pan Y."/>
            <person name="Xia L."/>
            <person name="Li J."/>
            <person name="Zhao F."/>
            <person name="Cao W."/>
        </authorList>
    </citation>
    <scope>NUCLEOTIDE SEQUENCE</scope>
    <source>
        <strain evidence="1">Hyas-2018</strain>
    </source>
</reference>
<evidence type="ECO:0000313" key="1">
    <source>
        <dbReference type="EMBL" id="KAH6939972.1"/>
    </source>
</evidence>
<gene>
    <name evidence="1" type="ORF">HPB50_023002</name>
</gene>
<sequence length="160" mass="17850">MQKLKQQSEELEENVLESRLKDLIPKQKLVIMQCFLAARLLDHDSSSVKQVDSLIDNGKLEEASGVLEMSALDVDHVYTEKTSDARLVYYIAGYVARKTVLKSGCRDCFDELLVAPQGASKDLATLTHFCDNGGVLYPSEHAALRVRRSPGDDLHDMVQL</sequence>
<name>A0ACB7T0Y4_HYAAI</name>
<organism evidence="1 2">
    <name type="scientific">Hyalomma asiaticum</name>
    <name type="common">Tick</name>
    <dbReference type="NCBI Taxonomy" id="266040"/>
    <lineage>
        <taxon>Eukaryota</taxon>
        <taxon>Metazoa</taxon>
        <taxon>Ecdysozoa</taxon>
        <taxon>Arthropoda</taxon>
        <taxon>Chelicerata</taxon>
        <taxon>Arachnida</taxon>
        <taxon>Acari</taxon>
        <taxon>Parasitiformes</taxon>
        <taxon>Ixodida</taxon>
        <taxon>Ixodoidea</taxon>
        <taxon>Ixodidae</taxon>
        <taxon>Hyalomminae</taxon>
        <taxon>Hyalomma</taxon>
    </lineage>
</organism>
<proteinExistence type="predicted"/>
<comment type="caution">
    <text evidence="1">The sequence shown here is derived from an EMBL/GenBank/DDBJ whole genome shotgun (WGS) entry which is preliminary data.</text>
</comment>
<dbReference type="EMBL" id="CM023482">
    <property type="protein sequence ID" value="KAH6939972.1"/>
    <property type="molecule type" value="Genomic_DNA"/>
</dbReference>
<dbReference type="Proteomes" id="UP000821845">
    <property type="component" value="Chromosome 2"/>
</dbReference>
<accession>A0ACB7T0Y4</accession>